<dbReference type="Pfam" id="PF00481">
    <property type="entry name" value="PP2C"/>
    <property type="match status" value="2"/>
</dbReference>
<dbReference type="AlphaFoldDB" id="A0AAU9N2F0"/>
<comment type="caution">
    <text evidence="2">The sequence shown here is derived from an EMBL/GenBank/DDBJ whole genome shotgun (WGS) entry which is preliminary data.</text>
</comment>
<gene>
    <name evidence="2" type="ORF">LVIROSA_LOCUS19557</name>
</gene>
<evidence type="ECO:0000259" key="1">
    <source>
        <dbReference type="PROSITE" id="PS51746"/>
    </source>
</evidence>
<accession>A0AAU9N2F0</accession>
<dbReference type="Gene3D" id="3.60.40.10">
    <property type="entry name" value="PPM-type phosphatase domain"/>
    <property type="match status" value="1"/>
</dbReference>
<evidence type="ECO:0000313" key="2">
    <source>
        <dbReference type="EMBL" id="CAH1432937.1"/>
    </source>
</evidence>
<dbReference type="InterPro" id="IPR036457">
    <property type="entry name" value="PPM-type-like_dom_sf"/>
</dbReference>
<dbReference type="InterPro" id="IPR001932">
    <property type="entry name" value="PPM-type_phosphatase-like_dom"/>
</dbReference>
<dbReference type="PROSITE" id="PS51746">
    <property type="entry name" value="PPM_2"/>
    <property type="match status" value="1"/>
</dbReference>
<dbReference type="SUPFAM" id="SSF81606">
    <property type="entry name" value="PP2C-like"/>
    <property type="match status" value="1"/>
</dbReference>
<dbReference type="InterPro" id="IPR015655">
    <property type="entry name" value="PP2C"/>
</dbReference>
<dbReference type="PANTHER" id="PTHR47992">
    <property type="entry name" value="PROTEIN PHOSPHATASE"/>
    <property type="match status" value="1"/>
</dbReference>
<name>A0AAU9N2F0_9ASTR</name>
<dbReference type="EMBL" id="CAKMRJ010003334">
    <property type="protein sequence ID" value="CAH1432937.1"/>
    <property type="molecule type" value="Genomic_DNA"/>
</dbReference>
<organism evidence="2 3">
    <name type="scientific">Lactuca virosa</name>
    <dbReference type="NCBI Taxonomy" id="75947"/>
    <lineage>
        <taxon>Eukaryota</taxon>
        <taxon>Viridiplantae</taxon>
        <taxon>Streptophyta</taxon>
        <taxon>Embryophyta</taxon>
        <taxon>Tracheophyta</taxon>
        <taxon>Spermatophyta</taxon>
        <taxon>Magnoliopsida</taxon>
        <taxon>eudicotyledons</taxon>
        <taxon>Gunneridae</taxon>
        <taxon>Pentapetalae</taxon>
        <taxon>asterids</taxon>
        <taxon>campanulids</taxon>
        <taxon>Asterales</taxon>
        <taxon>Asteraceae</taxon>
        <taxon>Cichorioideae</taxon>
        <taxon>Cichorieae</taxon>
        <taxon>Lactucinae</taxon>
        <taxon>Lactuca</taxon>
    </lineage>
</organism>
<proteinExistence type="predicted"/>
<sequence>MGACCTCQTGLRYRSAPMDDHHAKPKDIEPEDSNQVIAIGDCGARIRLQGSTKFISMFTRQGRKGVNQDAMTVWENFGGKRDMVYCGVFDGHGPFGHKVSCYVRNTLPSKLSWLFRDSDIHGKTCSHHGHGSKKKVINIDDSKDPVLSSWKKSIVESFKEMDEDLEANKSIDSYGSGSTSVSVIKQGNNLIITNLGDSRALLCTRNGNQLHTFQLTVDLKPNTKGEYERIKSCGGRVQAMEHYGLICIPNIYYHKLTDKDEFVVLATDGVWDVLTNNEVVKIVGSVRNRSMAARFLIDNAMRAWRHKYPSSKTDDCSEIKVRERQPRKHNFSSEGHVKDRLMDSDEEQSGFRCVYIGISRRFHFNINSELTVFTREVHSYHDP</sequence>
<feature type="domain" description="PPM-type phosphatase" evidence="1">
    <location>
        <begin position="54"/>
        <end position="323"/>
    </location>
</feature>
<dbReference type="GO" id="GO:0004722">
    <property type="term" value="F:protein serine/threonine phosphatase activity"/>
    <property type="evidence" value="ECO:0007669"/>
    <property type="project" value="InterPro"/>
</dbReference>
<keyword evidence="3" id="KW-1185">Reference proteome</keyword>
<evidence type="ECO:0000313" key="3">
    <source>
        <dbReference type="Proteomes" id="UP001157418"/>
    </source>
</evidence>
<dbReference type="Proteomes" id="UP001157418">
    <property type="component" value="Unassembled WGS sequence"/>
</dbReference>
<dbReference type="SMART" id="SM00332">
    <property type="entry name" value="PP2Cc"/>
    <property type="match status" value="1"/>
</dbReference>
<protein>
    <recommendedName>
        <fullName evidence="1">PPM-type phosphatase domain-containing protein</fullName>
    </recommendedName>
</protein>
<reference evidence="2 3" key="1">
    <citation type="submission" date="2022-01" db="EMBL/GenBank/DDBJ databases">
        <authorList>
            <person name="Xiong W."/>
            <person name="Schranz E."/>
        </authorList>
    </citation>
    <scope>NUCLEOTIDE SEQUENCE [LARGE SCALE GENOMIC DNA]</scope>
</reference>
<dbReference type="CDD" id="cd00143">
    <property type="entry name" value="PP2Cc"/>
    <property type="match status" value="1"/>
</dbReference>